<organism evidence="1 2">
    <name type="scientific">Campylobacter jejuni</name>
    <dbReference type="NCBI Taxonomy" id="197"/>
    <lineage>
        <taxon>Bacteria</taxon>
        <taxon>Pseudomonadati</taxon>
        <taxon>Campylobacterota</taxon>
        <taxon>Epsilonproteobacteria</taxon>
        <taxon>Campylobacterales</taxon>
        <taxon>Campylobacteraceae</taxon>
        <taxon>Campylobacter</taxon>
    </lineage>
</organism>
<proteinExistence type="predicted"/>
<name>A0A624F7D7_CAMJU</name>
<reference evidence="1 2" key="1">
    <citation type="submission" date="2019-10" db="EMBL/GenBank/DDBJ databases">
        <authorList>
            <consortium name="PulseNet: The National Subtyping Network for Foodborne Disease Surveillance"/>
            <person name="Tarr C.L."/>
            <person name="Trees E."/>
            <person name="Katz L.S."/>
            <person name="Carleton-Romer H.A."/>
            <person name="Stroika S."/>
            <person name="Kucerova Z."/>
            <person name="Roache K.F."/>
            <person name="Sabol A.L."/>
            <person name="Besser J."/>
            <person name="Gerner-Smidt P."/>
        </authorList>
    </citation>
    <scope>NUCLEOTIDE SEQUENCE [LARGE SCALE GENOMIC DNA]</scope>
    <source>
        <strain evidence="1 2">PNUSAC012091</strain>
    </source>
</reference>
<protein>
    <recommendedName>
        <fullName evidence="3">DUF2974 domain-containing protein</fullName>
    </recommendedName>
</protein>
<dbReference type="Gene3D" id="3.40.50.1820">
    <property type="entry name" value="alpha/beta hydrolase"/>
    <property type="match status" value="1"/>
</dbReference>
<accession>A0A624F7D7</accession>
<dbReference type="EMBL" id="AALHBX010000024">
    <property type="protein sequence ID" value="ECZ5738772.1"/>
    <property type="molecule type" value="Genomic_DNA"/>
</dbReference>
<dbReference type="SUPFAM" id="SSF53474">
    <property type="entry name" value="alpha/beta-Hydrolases"/>
    <property type="match status" value="1"/>
</dbReference>
<dbReference type="RefSeq" id="WP_070274234.1">
    <property type="nucleotide sequence ID" value="NZ_JBMJAU010000016.1"/>
</dbReference>
<evidence type="ECO:0000313" key="2">
    <source>
        <dbReference type="Proteomes" id="UP000421425"/>
    </source>
</evidence>
<evidence type="ECO:0008006" key="3">
    <source>
        <dbReference type="Google" id="ProtNLM"/>
    </source>
</evidence>
<sequence>MYEKQAKYMKLYKYARMCWASYSTGLNEGMFGKEDKKWGLKNQTQYYTKQDIEMLKENNINSPTYFQAITQSSMLVLDTYNISFDEDNANEFINRYEVLAFIQDDDTSFSATLFKDTKDNELILAFRGIDIFQFSFSFWDSIKAGAQIFRSQVPLEYYLQLLKFYDDKVRHFLGNDKLIVTGHCFGGYLAQLFVLSFPQSVKALYTYNAMGVYENEYTKYTNYIGNKFDDGIEILGYNFNIFDANLKNIKLIPITQELKNNIILKDNSIAFKEDTPYEVKELFPNNIKSQKNTTQLYLQIQNAPLDFSVIFKELDYNSVYTLTPIQARGFKNLIENLLKGNEEFSKLLNAEIYKIYTIDLDDSEEIFQKFGTHIKPNEIIALKLDYFKLQLNFKFDGSKKSAESVFGFAKKATNLKWILVLISIEDICEELLKQSRIKDDEPSLHFFMDGKNFLEIFRDINVKYFSL</sequence>
<comment type="caution">
    <text evidence="1">The sequence shown here is derived from an EMBL/GenBank/DDBJ whole genome shotgun (WGS) entry which is preliminary data.</text>
</comment>
<gene>
    <name evidence="1" type="ORF">F8Y55_09175</name>
</gene>
<dbReference type="AlphaFoldDB" id="A0A624F7D7"/>
<dbReference type="InterPro" id="IPR029058">
    <property type="entry name" value="AB_hydrolase_fold"/>
</dbReference>
<dbReference type="Proteomes" id="UP000421425">
    <property type="component" value="Unassembled WGS sequence"/>
</dbReference>
<evidence type="ECO:0000313" key="1">
    <source>
        <dbReference type="EMBL" id="ECZ5738772.1"/>
    </source>
</evidence>